<evidence type="ECO:0000313" key="2">
    <source>
        <dbReference type="EMBL" id="QNM91001.1"/>
    </source>
</evidence>
<accession>A0A7G9LQV2</accession>
<proteinExistence type="predicted"/>
<feature type="transmembrane region" description="Helical" evidence="1">
    <location>
        <begin position="449"/>
        <end position="466"/>
    </location>
</feature>
<dbReference type="RefSeq" id="WP_187475117.1">
    <property type="nucleotide sequence ID" value="NZ_CP060693.1"/>
</dbReference>
<dbReference type="Gene3D" id="1.25.40.10">
    <property type="entry name" value="Tetratricopeptide repeat domain"/>
    <property type="match status" value="2"/>
</dbReference>
<dbReference type="SUPFAM" id="SSF48452">
    <property type="entry name" value="TPR-like"/>
    <property type="match status" value="2"/>
</dbReference>
<name>A0A7G9LQV2_9BACT</name>
<evidence type="ECO:0000313" key="3">
    <source>
        <dbReference type="Proteomes" id="UP000515842"/>
    </source>
</evidence>
<dbReference type="AlphaFoldDB" id="A0A7G9LQV2"/>
<protein>
    <recommendedName>
        <fullName evidence="4">Tetratricopeptide repeat protein</fullName>
    </recommendedName>
</protein>
<evidence type="ECO:0000256" key="1">
    <source>
        <dbReference type="SAM" id="Phobius"/>
    </source>
</evidence>
<reference evidence="2 3" key="1">
    <citation type="journal article" date="2020" name="Front. Microbiol.">
        <title>Genomic Analysis and Antimicrobial Resistance of Aliarcobacter cryaerophilus Strains From German Water Poultry.</title>
        <authorList>
            <person name="Muller E."/>
            <person name="Hotzel H."/>
            <person name="Ahlers C."/>
            <person name="Hanel I."/>
            <person name="Tomaso H."/>
            <person name="Abdel-Glil M.Y."/>
        </authorList>
    </citation>
    <scope>NUCLEOTIDE SEQUENCE [LARGE SCALE GENOMIC DNA]</scope>
    <source>
        <strain evidence="2 3">16CS1285-4</strain>
    </source>
</reference>
<sequence length="489" mass="58601">MIDENNLDGFTNIEELDFRVSETSDLDKKIKLYQEALESEDFEIDDKIYILKSILNIYIDANSYGLQVHTLEELITKDKINKIDYLKQIVQIYKSSDIKDYVVASDYQLKIIKDSKKPTDYFDLIELFSLSNDLENKKKYQRETIKLYDSLIDKNSSNETIVNGYRIKILELLLDLGDKNEIEEVYLEIIKKDSNSRLKYSLELAKFYEENLKNYPKAIKQYQNLISINNKDEVIYLENIARLYEKIPNFFESISKYEELIDKCANKEEIYLNEILRLYKDKIKDYAKVVEKYNILESKFDKKYYKEKLAEFFKNDMKDYHEAIKIYIELTTLNYSEKIKYFEAISFIYEDNLKEYDEAIKQYENLILENPKNKEIYQKSIIRLLWNDKKDISNTIEKIEEFFTSSPDDEEIKNILEKAKNIKESAELDIKGKIGENFEETENEFKKTLLIYMLLILNLVFLIIFFNKDIFFEKKKIEIKKLKKLKKKS</sequence>
<evidence type="ECO:0008006" key="4">
    <source>
        <dbReference type="Google" id="ProtNLM"/>
    </source>
</evidence>
<keyword evidence="1" id="KW-1133">Transmembrane helix</keyword>
<dbReference type="Proteomes" id="UP000515842">
    <property type="component" value="Chromosome"/>
</dbReference>
<keyword evidence="1" id="KW-0812">Transmembrane</keyword>
<organism evidence="2 3">
    <name type="scientific">Aliarcobacter cryaerophilus</name>
    <dbReference type="NCBI Taxonomy" id="28198"/>
    <lineage>
        <taxon>Bacteria</taxon>
        <taxon>Pseudomonadati</taxon>
        <taxon>Campylobacterota</taxon>
        <taxon>Epsilonproteobacteria</taxon>
        <taxon>Campylobacterales</taxon>
        <taxon>Arcobacteraceae</taxon>
        <taxon>Aliarcobacter</taxon>
    </lineage>
</organism>
<dbReference type="EMBL" id="CP060693">
    <property type="protein sequence ID" value="QNM91001.1"/>
    <property type="molecule type" value="Genomic_DNA"/>
</dbReference>
<gene>
    <name evidence="2" type="ORF">HOO34_04630</name>
</gene>
<dbReference type="InterPro" id="IPR011990">
    <property type="entry name" value="TPR-like_helical_dom_sf"/>
</dbReference>
<keyword evidence="1" id="KW-0472">Membrane</keyword>